<organism evidence="3 4">
    <name type="scientific">Acinetobacter cumulans</name>
    <dbReference type="NCBI Taxonomy" id="2136182"/>
    <lineage>
        <taxon>Bacteria</taxon>
        <taxon>Pseudomonadati</taxon>
        <taxon>Pseudomonadota</taxon>
        <taxon>Gammaproteobacteria</taxon>
        <taxon>Moraxellales</taxon>
        <taxon>Moraxellaceae</taxon>
        <taxon>Acinetobacter</taxon>
    </lineage>
</organism>
<evidence type="ECO:0000313" key="3">
    <source>
        <dbReference type="EMBL" id="RKG53674.1"/>
    </source>
</evidence>
<reference evidence="3 4" key="1">
    <citation type="submission" date="2018-09" db="EMBL/GenBank/DDBJ databases">
        <title>The draft genome of Acinetobacter spp. strains.</title>
        <authorList>
            <person name="Qin J."/>
            <person name="Feng Y."/>
            <person name="Zong Z."/>
        </authorList>
    </citation>
    <scope>NUCLEOTIDE SEQUENCE [LARGE SCALE GENOMIC DNA]</scope>
    <source>
        <strain evidence="3 4">WCHAc060002</strain>
    </source>
</reference>
<dbReference type="InterPro" id="IPR011050">
    <property type="entry name" value="Pectin_lyase_fold/virulence"/>
</dbReference>
<feature type="transmembrane region" description="Helical" evidence="1">
    <location>
        <begin position="787"/>
        <end position="805"/>
    </location>
</feature>
<feature type="chain" id="PRO_5017323642" evidence="2">
    <location>
        <begin position="22"/>
        <end position="811"/>
    </location>
</feature>
<proteinExistence type="predicted"/>
<feature type="signal peptide" evidence="2">
    <location>
        <begin position="1"/>
        <end position="21"/>
    </location>
</feature>
<comment type="caution">
    <text evidence="3">The sequence shown here is derived from an EMBL/GenBank/DDBJ whole genome shotgun (WGS) entry which is preliminary data.</text>
</comment>
<protein>
    <submittedName>
        <fullName evidence="3">CSLREA domain-containing protein</fullName>
    </submittedName>
</protein>
<evidence type="ECO:0000256" key="1">
    <source>
        <dbReference type="SAM" id="Phobius"/>
    </source>
</evidence>
<accession>A0A3A8GF74</accession>
<dbReference type="NCBIfam" id="TIGR03501">
    <property type="entry name" value="GlyGly_CTERM"/>
    <property type="match status" value="1"/>
</dbReference>
<keyword evidence="2" id="KW-0732">Signal</keyword>
<dbReference type="InterPro" id="IPR020008">
    <property type="entry name" value="GlyGly_CTERM"/>
</dbReference>
<dbReference type="InterPro" id="IPR026457">
    <property type="entry name" value="CSLREA_Nterm"/>
</dbReference>
<dbReference type="EMBL" id="RAXZ01000006">
    <property type="protein sequence ID" value="RKG53674.1"/>
    <property type="molecule type" value="Genomic_DNA"/>
</dbReference>
<dbReference type="AlphaFoldDB" id="A0A3A8GF74"/>
<dbReference type="Proteomes" id="UP000281084">
    <property type="component" value="Unassembled WGS sequence"/>
</dbReference>
<keyword evidence="1" id="KW-0472">Membrane</keyword>
<dbReference type="NCBIfam" id="TIGR04214">
    <property type="entry name" value="CSLREA_Nterm"/>
    <property type="match status" value="1"/>
</dbReference>
<sequence length="811" mass="87470">MKNYKKGLLALMVLSAMSLMAAEEKTIEVNTFEDENGENLDNCSLREAIFAAHKNVAFGGCSAGDTNSTQADVIQLKEGTYKLTRGELKPESAVDIRGATRYNYDQRNALTDAYPAYEDLKTFIVGDGTHRIFNTAQTFANLDLTDVALKNGKADLGGAIFSGGNLSLNRSAILDSTAVQAGGAIYALAQNGERTLTINSTLLQGNKATKGSVLAMDCVSNMSDSKPVLSLLQSSIIKNGATDNQSILDFCGNVSATISTNTIAQNIANPNNGSVIKAISEGNNLLSQYSNIVLANNTIVENDAYTGLYYDKNGTKQLGFNVFAYNGKNIANSKSCRFINNAKPDDELSFIAFNNALELSASKCDLPKSALDEAVDDYKNLDVSNTAMSNILSNLMPASAYNVFLPLYYPKRYSTGYDLFDVSSINCNTFSKVSADQRGIQRVIDATLLLTPDQRNLCEIGSVEVMNLTAADVQDLKNTSLVTLVDSYEKIVDQLKKDIEDPNFKQYKIANQDDLSEMEPYLNSLKANLKYRAIYFDPFKLALASEKSTDASGNQIVKRLDADHYNVSVKTLGLGTDLLINNGVPTVVNTGADSDLVCEWNSSLKQVVLYRTSGAVSAPGVIGYCTYTLTDKENPTVTSSGILKSTFNNIAPVAVSDEYSISSNNNLTVSVNPLENDHDHGDGPENTVPAGKKIWFQNALGQNTAIKFDTIPAGLNFKAEFSGPCPEAYARETCYGGNIEFSVKNNLSQFDYPVKYSVFDSEGTESNQATITLKNAAKNTNTSSSGGGGSMGVLGVFALMGLAVFRRKSKA</sequence>
<name>A0A3A8GF74_9GAMM</name>
<gene>
    <name evidence="3" type="ORF">D7V64_06850</name>
</gene>
<dbReference type="SUPFAM" id="SSF51126">
    <property type="entry name" value="Pectin lyase-like"/>
    <property type="match status" value="1"/>
</dbReference>
<keyword evidence="1" id="KW-0812">Transmembrane</keyword>
<evidence type="ECO:0000313" key="4">
    <source>
        <dbReference type="Proteomes" id="UP000281084"/>
    </source>
</evidence>
<evidence type="ECO:0000256" key="2">
    <source>
        <dbReference type="SAM" id="SignalP"/>
    </source>
</evidence>
<keyword evidence="1" id="KW-1133">Transmembrane helix</keyword>
<dbReference type="RefSeq" id="WP_120367281.1">
    <property type="nucleotide sequence ID" value="NZ_RAXZ01000006.1"/>
</dbReference>